<evidence type="ECO:0000313" key="2">
    <source>
        <dbReference type="EMBL" id="TWU10949.1"/>
    </source>
</evidence>
<name>A0A5C6BIC2_9BACT</name>
<dbReference type="GO" id="GO:0016787">
    <property type="term" value="F:hydrolase activity"/>
    <property type="evidence" value="ECO:0007669"/>
    <property type="project" value="InterPro"/>
</dbReference>
<dbReference type="AlphaFoldDB" id="A0A5C6BIC2"/>
<dbReference type="InterPro" id="IPR000383">
    <property type="entry name" value="Xaa-Pro-like_dom"/>
</dbReference>
<dbReference type="EMBL" id="SJPU01000003">
    <property type="protein sequence ID" value="TWU10949.1"/>
    <property type="molecule type" value="Genomic_DNA"/>
</dbReference>
<dbReference type="PANTHER" id="PTHR47381">
    <property type="entry name" value="ALPHA/BETA-HYDROLASES SUPERFAMILY PROTEIN"/>
    <property type="match status" value="1"/>
</dbReference>
<dbReference type="RefSeq" id="WP_302120225.1">
    <property type="nucleotide sequence ID" value="NZ_SJPU01000003.1"/>
</dbReference>
<gene>
    <name evidence="2" type="ORF">Poly21_48550</name>
</gene>
<organism evidence="2 3">
    <name type="scientific">Allorhodopirellula heiligendammensis</name>
    <dbReference type="NCBI Taxonomy" id="2714739"/>
    <lineage>
        <taxon>Bacteria</taxon>
        <taxon>Pseudomonadati</taxon>
        <taxon>Planctomycetota</taxon>
        <taxon>Planctomycetia</taxon>
        <taxon>Pirellulales</taxon>
        <taxon>Pirellulaceae</taxon>
        <taxon>Allorhodopirellula</taxon>
    </lineage>
</organism>
<reference evidence="2 3" key="1">
    <citation type="journal article" date="2020" name="Antonie Van Leeuwenhoek">
        <title>Rhodopirellula heiligendammensis sp. nov., Rhodopirellula pilleata sp. nov., and Rhodopirellula solitaria sp. nov. isolated from natural or artificial marine surfaces in Northern Germany and California, USA, and emended description of the genus Rhodopirellula.</title>
        <authorList>
            <person name="Kallscheuer N."/>
            <person name="Wiegand S."/>
            <person name="Jogler M."/>
            <person name="Boedeker C."/>
            <person name="Peeters S.H."/>
            <person name="Rast P."/>
            <person name="Heuer A."/>
            <person name="Jetten M.S.M."/>
            <person name="Rohde M."/>
            <person name="Jogler C."/>
        </authorList>
    </citation>
    <scope>NUCLEOTIDE SEQUENCE [LARGE SCALE GENOMIC DNA]</scope>
    <source>
        <strain evidence="2 3">Poly21</strain>
    </source>
</reference>
<dbReference type="InterPro" id="IPR029058">
    <property type="entry name" value="AB_hydrolase_fold"/>
</dbReference>
<dbReference type="Pfam" id="PF02129">
    <property type="entry name" value="Peptidase_S15"/>
    <property type="match status" value="1"/>
</dbReference>
<dbReference type="SUPFAM" id="SSF53474">
    <property type="entry name" value="alpha/beta-Hydrolases"/>
    <property type="match status" value="1"/>
</dbReference>
<feature type="domain" description="Xaa-Pro dipeptidyl-peptidase-like" evidence="1">
    <location>
        <begin position="131"/>
        <end position="282"/>
    </location>
</feature>
<proteinExistence type="predicted"/>
<sequence>MNFPFANSLRFTLFYRQIILILALTLFQSQSGRAEETDSLTQRGDHLVAEYFASETTKLSDATFAGIETLEDWERERAGYRDELREMLGLDPPPERTDLHPVVTGTLQSDEVGDEFVVEKLHFQSLPGLYVTANLYRPTQLTEPLPAILYVCGHGRQEVDGVSVGNKTHYQHHGEWFARNGYVCLVIDTIQLGEIEGVHHGTYRYGMWWWNNRGYTPAGVEAWNSIRAIDYLQSRPEVDGDRIGVTGRSGGGAYSWWVAALDERVKVAVPVAGITNLKNHVVDGCVEGHCDCMFMVNTYRWDYAKVAALVAPRPLLISNSDKDPIFPLDGGVDVYTQVQRIYDLYGAKSKLGLNITEGPHRDTQELRVHAFHWFNRYLKNDESLIEKVATPYFETAELKVFDALPEDERVTTIQESFVPHASSDGMPQSESKFKTLSESWLKSLREKCFRGWPALDAEPLRVNIIASAQRDSCRVRAIEYASQSPYDLTMFVVERLQADSTVDDEAAANVNVLDQQSWNDVAPALAFMFPKIVTVAEADESAWKSLHASLPGAVNVFVAPRGVGLTQWSTDETTRRHIRRRFMLLGQTAASMQIFDVRRALQATAEIDALRGRPRRLTATGDAAVWALYASLFEDHIADLTLIDLPARNRNAPDILNVSRYVEMPQVVMMAADRVEQLEIEVSGEELAQWRSTQWPDFCDDIIIVENTK</sequence>
<protein>
    <submittedName>
        <fullName evidence="2">Acetyl xylan esterase (AXE1)</fullName>
    </submittedName>
</protein>
<accession>A0A5C6BIC2</accession>
<comment type="caution">
    <text evidence="2">The sequence shown here is derived from an EMBL/GenBank/DDBJ whole genome shotgun (WGS) entry which is preliminary data.</text>
</comment>
<dbReference type="Proteomes" id="UP000319908">
    <property type="component" value="Unassembled WGS sequence"/>
</dbReference>
<evidence type="ECO:0000313" key="3">
    <source>
        <dbReference type="Proteomes" id="UP000319908"/>
    </source>
</evidence>
<evidence type="ECO:0000259" key="1">
    <source>
        <dbReference type="Pfam" id="PF02129"/>
    </source>
</evidence>
<dbReference type="Gene3D" id="3.40.50.1820">
    <property type="entry name" value="alpha/beta hydrolase"/>
    <property type="match status" value="1"/>
</dbReference>
<dbReference type="PANTHER" id="PTHR47381:SF3">
    <property type="entry name" value="ALPHA_BETA-HYDROLASES SUPERFAMILY PROTEIN"/>
    <property type="match status" value="1"/>
</dbReference>
<keyword evidence="3" id="KW-1185">Reference proteome</keyword>